<dbReference type="CDD" id="cd01800">
    <property type="entry name" value="Ubl_SF3a120"/>
    <property type="match status" value="1"/>
</dbReference>
<dbReference type="GO" id="GO:0016607">
    <property type="term" value="C:nuclear speck"/>
    <property type="evidence" value="ECO:0007669"/>
    <property type="project" value="UniProtKB-SubCell"/>
</dbReference>
<feature type="compositionally biased region" description="Basic and acidic residues" evidence="14">
    <location>
        <begin position="506"/>
        <end position="515"/>
    </location>
</feature>
<feature type="compositionally biased region" description="Pro residues" evidence="14">
    <location>
        <begin position="555"/>
        <end position="592"/>
    </location>
</feature>
<evidence type="ECO:0000256" key="1">
    <source>
        <dbReference type="ARBA" id="ARBA00004324"/>
    </source>
</evidence>
<dbReference type="GO" id="GO:0000381">
    <property type="term" value="P:regulation of alternative mRNA splicing, via spliceosome"/>
    <property type="evidence" value="ECO:0007669"/>
    <property type="project" value="TreeGrafter"/>
</dbReference>
<dbReference type="GO" id="GO:0005686">
    <property type="term" value="C:U2 snRNP"/>
    <property type="evidence" value="ECO:0007669"/>
    <property type="project" value="TreeGrafter"/>
</dbReference>
<feature type="compositionally biased region" description="Pro residues" evidence="14">
    <location>
        <begin position="90"/>
        <end position="103"/>
    </location>
</feature>
<dbReference type="InParanoid" id="A0A7M7JQM3"/>
<keyword evidence="6" id="KW-0677">Repeat</keyword>
<dbReference type="GO" id="GO:0003723">
    <property type="term" value="F:RNA binding"/>
    <property type="evidence" value="ECO:0007669"/>
    <property type="project" value="InterPro"/>
</dbReference>
<dbReference type="InterPro" id="IPR035967">
    <property type="entry name" value="SWAP/Surp_sf"/>
</dbReference>
<dbReference type="RefSeq" id="XP_022655711.1">
    <property type="nucleotide sequence ID" value="XM_022799976.1"/>
</dbReference>
<evidence type="ECO:0000256" key="11">
    <source>
        <dbReference type="ARBA" id="ARBA00060058"/>
    </source>
</evidence>
<dbReference type="EnsemblMetazoa" id="XM_022799976">
    <property type="protein sequence ID" value="XP_022655711"/>
    <property type="gene ID" value="LOC111248149"/>
</dbReference>
<dbReference type="Pfam" id="PF00240">
    <property type="entry name" value="ubiquitin"/>
    <property type="match status" value="1"/>
</dbReference>
<comment type="subcellular location">
    <subcellularLocation>
        <location evidence="1">Nucleus speckle</location>
    </subcellularLocation>
</comment>
<keyword evidence="2" id="KW-1017">Isopeptide bond</keyword>
<evidence type="ECO:0000256" key="9">
    <source>
        <dbReference type="ARBA" id="ARBA00023187"/>
    </source>
</evidence>
<comment type="function">
    <text evidence="11">Component of the 17S U2 SnRNP complex of the spliceosome, a large ribonucleoprotein complex that removes introns from transcribed pre-mRNAs. The 17S U2 SnRNP complex (1) directly participates in early spliceosome assembly and (2) mediates recognition of the intron branch site during pre-mRNA splicing by promoting the selection of the pre-mRNA branch-site adenosine, the nucleophile for the first step of splicing. Within the 17S U2 SnRNP complex, SF3A1 is part of the SF3A subcomplex that contributes to the assembly of the 17S U2 snRNP, and the subsequent assembly of the pre-spliceosome 'E' complex and the pre-catalytic spliceosome 'A' complex. Involved in pre-mRNA splicing as a component of pre-catalytic spliceosome 'B' complexes.</text>
</comment>
<evidence type="ECO:0000256" key="8">
    <source>
        <dbReference type="ARBA" id="ARBA00022990"/>
    </source>
</evidence>
<dbReference type="InterPro" id="IPR000061">
    <property type="entry name" value="Surp"/>
</dbReference>
<dbReference type="PANTHER" id="PTHR15316:SF1">
    <property type="entry name" value="SPLICING FACTOR 3A SUBUNIT 1"/>
    <property type="match status" value="1"/>
</dbReference>
<dbReference type="Gene3D" id="1.10.10.790">
    <property type="entry name" value="Surp module"/>
    <property type="match status" value="2"/>
</dbReference>
<dbReference type="AlphaFoldDB" id="A0A7M7JQM3"/>
<keyword evidence="10" id="KW-0539">Nucleus</keyword>
<dbReference type="KEGG" id="vde:111248149"/>
<feature type="region of interest" description="Disordered" evidence="14">
    <location>
        <begin position="303"/>
        <end position="359"/>
    </location>
</feature>
<evidence type="ECO:0000256" key="5">
    <source>
        <dbReference type="ARBA" id="ARBA00022728"/>
    </source>
</evidence>
<feature type="domain" description="SURP motif" evidence="16">
    <location>
        <begin position="33"/>
        <end position="75"/>
    </location>
</feature>
<dbReference type="GO" id="GO:0071013">
    <property type="term" value="C:catalytic step 2 spliceosome"/>
    <property type="evidence" value="ECO:0007669"/>
    <property type="project" value="TreeGrafter"/>
</dbReference>
<proteinExistence type="predicted"/>
<evidence type="ECO:0000313" key="18">
    <source>
        <dbReference type="Proteomes" id="UP000594260"/>
    </source>
</evidence>
<dbReference type="SMART" id="SM00648">
    <property type="entry name" value="SWAP"/>
    <property type="match status" value="2"/>
</dbReference>
<keyword evidence="3" id="KW-0597">Phosphoprotein</keyword>
<comment type="subunit">
    <text evidence="12">Component of the 17S U2 SnRNP complex, a ribonucleoprotein complex that contains small nuclear RNA (snRNA) U2 and a number of specific proteins. Part of the SF3A subcomplex of the 17S U2 SnRNP complex which is composed of three subunits; SF3A3/SAP61, SF3A2/SAP62 and SF3A1/SAP114. SF3A associates with the splicing factor SF3B and a 12S RNA unit to form the mature 17S U2 small nuclear ribonucleoprotein complex (17S U2 snRNP). SF3A1 functions as a scaffold that interacts directly with both SF3A2 and SF3A3. Identified in the spliceosome 'E' complex, a precursor of the spliceosome 'A' complex. Identified in the spliceosome 'A' and 'B' complexes. Identified in the spliceosome 'C' complex. Interacts with P2RX6; resulting in a reduction of the splicing activity.</text>
</comment>
<dbReference type="PROSITE" id="PS50128">
    <property type="entry name" value="SURP"/>
    <property type="match status" value="2"/>
</dbReference>
<feature type="domain" description="SURP motif" evidence="16">
    <location>
        <begin position="146"/>
        <end position="188"/>
    </location>
</feature>
<dbReference type="InterPro" id="IPR022030">
    <property type="entry name" value="SF3A1_dom"/>
</dbReference>
<feature type="compositionally biased region" description="Pro residues" evidence="14">
    <location>
        <begin position="528"/>
        <end position="540"/>
    </location>
</feature>
<evidence type="ECO:0000313" key="17">
    <source>
        <dbReference type="EnsemblMetazoa" id="XP_022655711"/>
    </source>
</evidence>
<evidence type="ECO:0000256" key="12">
    <source>
        <dbReference type="ARBA" id="ARBA00061882"/>
    </source>
</evidence>
<keyword evidence="4" id="KW-0507">mRNA processing</keyword>
<feature type="domain" description="Ubiquitin-like" evidence="15">
    <location>
        <begin position="681"/>
        <end position="764"/>
    </location>
</feature>
<dbReference type="SUPFAM" id="SSF54236">
    <property type="entry name" value="Ubiquitin-like"/>
    <property type="match status" value="1"/>
</dbReference>
<feature type="region of interest" description="Disordered" evidence="14">
    <location>
        <begin position="631"/>
        <end position="661"/>
    </location>
</feature>
<keyword evidence="9" id="KW-0508">mRNA splicing</keyword>
<feature type="region of interest" description="Disordered" evidence="14">
    <location>
        <begin position="443"/>
        <end position="483"/>
    </location>
</feature>
<dbReference type="PROSITE" id="PS00299">
    <property type="entry name" value="UBIQUITIN_1"/>
    <property type="match status" value="1"/>
</dbReference>
<feature type="compositionally biased region" description="Pro residues" evidence="14">
    <location>
        <begin position="347"/>
        <end position="356"/>
    </location>
</feature>
<dbReference type="InterPro" id="IPR035563">
    <property type="entry name" value="SF3As1_ubi"/>
</dbReference>
<feature type="compositionally biased region" description="Low complexity" evidence="14">
    <location>
        <begin position="316"/>
        <end position="331"/>
    </location>
</feature>
<name>A0A7M7JQM3_VARDE</name>
<evidence type="ECO:0000256" key="10">
    <source>
        <dbReference type="ARBA" id="ARBA00023242"/>
    </source>
</evidence>
<feature type="compositionally biased region" description="Acidic residues" evidence="14">
    <location>
        <begin position="303"/>
        <end position="312"/>
    </location>
</feature>
<dbReference type="PANTHER" id="PTHR15316">
    <property type="entry name" value="SPLICEOSOME ASSOCIATED PROTEIN 114/SWAP SPLICING FACTOR-RELATED"/>
    <property type="match status" value="1"/>
</dbReference>
<dbReference type="SMART" id="SM00213">
    <property type="entry name" value="UBQ"/>
    <property type="match status" value="1"/>
</dbReference>
<keyword evidence="8" id="KW-0007">Acetylation</keyword>
<dbReference type="Proteomes" id="UP000594260">
    <property type="component" value="Unplaced"/>
</dbReference>
<dbReference type="FunFam" id="1.10.10.790:FF:000001">
    <property type="entry name" value="Splicing factor 3a, subunit 1"/>
    <property type="match status" value="1"/>
</dbReference>
<evidence type="ECO:0000256" key="3">
    <source>
        <dbReference type="ARBA" id="ARBA00022553"/>
    </source>
</evidence>
<feature type="region of interest" description="Disordered" evidence="14">
    <location>
        <begin position="495"/>
        <end position="592"/>
    </location>
</feature>
<dbReference type="Pfam" id="PF12230">
    <property type="entry name" value="PRP21_like_P"/>
    <property type="match status" value="1"/>
</dbReference>
<dbReference type="PROSITE" id="PS50053">
    <property type="entry name" value="UBIQUITIN_2"/>
    <property type="match status" value="1"/>
</dbReference>
<dbReference type="GeneID" id="111248149"/>
<organism evidence="17 18">
    <name type="scientific">Varroa destructor</name>
    <name type="common">Honeybee mite</name>
    <dbReference type="NCBI Taxonomy" id="109461"/>
    <lineage>
        <taxon>Eukaryota</taxon>
        <taxon>Metazoa</taxon>
        <taxon>Ecdysozoa</taxon>
        <taxon>Arthropoda</taxon>
        <taxon>Chelicerata</taxon>
        <taxon>Arachnida</taxon>
        <taxon>Acari</taxon>
        <taxon>Parasitiformes</taxon>
        <taxon>Mesostigmata</taxon>
        <taxon>Gamasina</taxon>
        <taxon>Dermanyssoidea</taxon>
        <taxon>Varroidae</taxon>
        <taxon>Varroa</taxon>
    </lineage>
</organism>
<keyword evidence="5" id="KW-0747">Spliceosome</keyword>
<dbReference type="InterPro" id="IPR000626">
    <property type="entry name" value="Ubiquitin-like_dom"/>
</dbReference>
<dbReference type="InterPro" id="IPR019954">
    <property type="entry name" value="Ubiquitin_CS"/>
</dbReference>
<feature type="region of interest" description="Disordered" evidence="14">
    <location>
        <begin position="82"/>
        <end position="103"/>
    </location>
</feature>
<reference evidence="17" key="1">
    <citation type="submission" date="2021-01" db="UniProtKB">
        <authorList>
            <consortium name="EnsemblMetazoa"/>
        </authorList>
    </citation>
    <scope>IDENTIFICATION</scope>
</reference>
<evidence type="ECO:0000256" key="6">
    <source>
        <dbReference type="ARBA" id="ARBA00022737"/>
    </source>
</evidence>
<evidence type="ECO:0000259" key="16">
    <source>
        <dbReference type="PROSITE" id="PS50128"/>
    </source>
</evidence>
<protein>
    <recommendedName>
        <fullName evidence="13">Splicing factor 3A subunit 1</fullName>
    </recommendedName>
</protein>
<dbReference type="GO" id="GO:0071004">
    <property type="term" value="C:U2-type prespliceosome"/>
    <property type="evidence" value="ECO:0007669"/>
    <property type="project" value="TreeGrafter"/>
</dbReference>
<dbReference type="FunFam" id="1.10.10.790:FF:000002">
    <property type="entry name" value="Splicing factor 3A subunit 1"/>
    <property type="match status" value="1"/>
</dbReference>
<evidence type="ECO:0000256" key="14">
    <source>
        <dbReference type="SAM" id="MobiDB-lite"/>
    </source>
</evidence>
<dbReference type="FunCoup" id="A0A7M7JQM3">
    <property type="interactions" value="2397"/>
</dbReference>
<dbReference type="CTD" id="10291"/>
<evidence type="ECO:0000259" key="15">
    <source>
        <dbReference type="PROSITE" id="PS50053"/>
    </source>
</evidence>
<sequence>MPPISENNPQDQLESYKVPTIGIIYPPPELRNIVDKTAGFVARNGPDFEARIRQNEINNAKFNFLNPGDPYHAYYEHKVKELKEGKGPEEPPPPAPVVQPAPPRPIVLQRPEVTKIAEPKVVPKEPPREHEFIVDPPSISAMELDIVKLTAQFVARNGKNFQTNLMNREQRNFQFDFLRPQHSLFPYFRKLVEQYTKILIPDSGLDAELEQRSKNPEKVLSDVRYRVEWVKLQESERRKREEDEERERVQYAQIDWHDFTIVETVDYMPNEQGNFPPPTTPQEVGTRALLQQRLENEEIDVEMEVDSDEDEDAAKKQPAPASAPSTSATAAPPLPPAPETSKAAEFVPPPPMPPVPDKVVVKNFNPQQKRPTPVSIGPKFLISPITGERVPADKMEEHMRIGLLDPRWVEQRDKQMQEKMAQEEVFAQGSSIENSLKHFAERRTDIFGQEETGIGMRVGEEEEERQPEKPIWDGHSASAEAVARQARANITVEQQIQQIHKMKGLVADDDKEKIGPAKPTAGSSPRQAAPPAPTGPPRPLPQVSHQPRPSHHRLPAPPRPPHRPPPPPQQVLAPAPPQMMMSRPPPPMLSGVPPPLMMAPAAPLMMPVLPPQAPPPFVPVLPPVPPPVTAPIPPPPPPGAAIEPMEAPPGDEPASKKTKTEDQLIPEEEFLRSQPSDVVAVRIAVPNMADKTEWRLTGQMATISVPLRETFSALKSRIQELTGMPPGKQKLVYDGIFVKDNNSLAFYNVVTNGVVQLQLKERGGRKK</sequence>
<dbReference type="FunFam" id="3.10.20.90:FF:000091">
    <property type="entry name" value="Splicing factor 3A subunit 1"/>
    <property type="match status" value="1"/>
</dbReference>
<dbReference type="InterPro" id="IPR029071">
    <property type="entry name" value="Ubiquitin-like_domsf"/>
</dbReference>
<keyword evidence="7" id="KW-0832">Ubl conjugation</keyword>
<dbReference type="Pfam" id="PF01805">
    <property type="entry name" value="Surp"/>
    <property type="match status" value="2"/>
</dbReference>
<dbReference type="Gene3D" id="3.10.20.90">
    <property type="entry name" value="Phosphatidylinositol 3-kinase Catalytic Subunit, Chain A, domain 1"/>
    <property type="match status" value="1"/>
</dbReference>
<dbReference type="GO" id="GO:0045292">
    <property type="term" value="P:mRNA cis splicing, via spliceosome"/>
    <property type="evidence" value="ECO:0007669"/>
    <property type="project" value="InterPro"/>
</dbReference>
<evidence type="ECO:0000256" key="7">
    <source>
        <dbReference type="ARBA" id="ARBA00022843"/>
    </source>
</evidence>
<evidence type="ECO:0000256" key="13">
    <source>
        <dbReference type="ARBA" id="ARBA00074916"/>
    </source>
</evidence>
<dbReference type="SUPFAM" id="SSF109905">
    <property type="entry name" value="Surp module (SWAP domain)"/>
    <property type="match status" value="2"/>
</dbReference>
<dbReference type="OrthoDB" id="447637at2759"/>
<dbReference type="InterPro" id="IPR045146">
    <property type="entry name" value="SF3A1"/>
</dbReference>
<keyword evidence="18" id="KW-1185">Reference proteome</keyword>
<evidence type="ECO:0000256" key="4">
    <source>
        <dbReference type="ARBA" id="ARBA00022664"/>
    </source>
</evidence>
<dbReference type="OMA" id="HAYYRHR"/>
<evidence type="ECO:0000256" key="2">
    <source>
        <dbReference type="ARBA" id="ARBA00022499"/>
    </source>
</evidence>
<accession>A0A7M7JQM3</accession>